<name>A0A554SFQ5_9ACTN</name>
<dbReference type="SUPFAM" id="SSF52025">
    <property type="entry name" value="PA domain"/>
    <property type="match status" value="1"/>
</dbReference>
<comment type="caution">
    <text evidence="5">The sequence shown here is derived from an EMBL/GenBank/DDBJ whole genome shotgun (WGS) entry which is preliminary data.</text>
</comment>
<proteinExistence type="predicted"/>
<dbReference type="EMBL" id="VLNT01000003">
    <property type="protein sequence ID" value="TSD65171.1"/>
    <property type="molecule type" value="Genomic_DNA"/>
</dbReference>
<evidence type="ECO:0000313" key="6">
    <source>
        <dbReference type="Proteomes" id="UP000316988"/>
    </source>
</evidence>
<reference evidence="5 6" key="1">
    <citation type="submission" date="2019-07" db="EMBL/GenBank/DDBJ databases">
        <authorList>
            <person name="Zhao L.H."/>
        </authorList>
    </citation>
    <scope>NUCLEOTIDE SEQUENCE [LARGE SCALE GENOMIC DNA]</scope>
    <source>
        <strain evidence="5 6">Co35</strain>
    </source>
</reference>
<feature type="compositionally biased region" description="Basic residues" evidence="1">
    <location>
        <begin position="261"/>
        <end position="275"/>
    </location>
</feature>
<evidence type="ECO:0000313" key="5">
    <source>
        <dbReference type="EMBL" id="TSD65171.1"/>
    </source>
</evidence>
<dbReference type="Pfam" id="PF02225">
    <property type="entry name" value="PA"/>
    <property type="match status" value="1"/>
</dbReference>
<feature type="signal peptide" evidence="2">
    <location>
        <begin position="1"/>
        <end position="25"/>
    </location>
</feature>
<dbReference type="PANTHER" id="PTHR12147:SF26">
    <property type="entry name" value="PEPTIDASE M28 DOMAIN-CONTAINING PROTEIN"/>
    <property type="match status" value="1"/>
</dbReference>
<keyword evidence="2" id="KW-0732">Signal</keyword>
<feature type="domain" description="PA" evidence="3">
    <location>
        <begin position="141"/>
        <end position="230"/>
    </location>
</feature>
<protein>
    <submittedName>
        <fullName evidence="5">M28 family peptidase</fullName>
    </submittedName>
</protein>
<feature type="region of interest" description="Disordered" evidence="1">
    <location>
        <begin position="260"/>
        <end position="280"/>
    </location>
</feature>
<feature type="domain" description="Peptidase M28" evidence="4">
    <location>
        <begin position="281"/>
        <end position="487"/>
    </location>
</feature>
<organism evidence="5 6">
    <name type="scientific">Aeromicrobium piscarium</name>
    <dbReference type="NCBI Taxonomy" id="2590901"/>
    <lineage>
        <taxon>Bacteria</taxon>
        <taxon>Bacillati</taxon>
        <taxon>Actinomycetota</taxon>
        <taxon>Actinomycetes</taxon>
        <taxon>Propionibacteriales</taxon>
        <taxon>Nocardioidaceae</taxon>
        <taxon>Aeromicrobium</taxon>
    </lineage>
</organism>
<dbReference type="Pfam" id="PF04389">
    <property type="entry name" value="Peptidase_M28"/>
    <property type="match status" value="1"/>
</dbReference>
<keyword evidence="6" id="KW-1185">Reference proteome</keyword>
<dbReference type="GO" id="GO:0008235">
    <property type="term" value="F:metalloexopeptidase activity"/>
    <property type="evidence" value="ECO:0007669"/>
    <property type="project" value="InterPro"/>
</dbReference>
<evidence type="ECO:0000259" key="4">
    <source>
        <dbReference type="Pfam" id="PF04389"/>
    </source>
</evidence>
<evidence type="ECO:0000256" key="2">
    <source>
        <dbReference type="SAM" id="SignalP"/>
    </source>
</evidence>
<dbReference type="InterPro" id="IPR007484">
    <property type="entry name" value="Peptidase_M28"/>
</dbReference>
<sequence>MKRLLCAAAAAALAGGLVAAQPATAKPPKPDDRAAQAQKVVDGVTVNGILRHLRQFQVIANAHDGNRASGLPGHEASADYIETQLRRAGYQVERQTFTFPFFQELAPSVLRTDAGDIEHHTFTYSGGGDVTGAVVPTNDIVIPATPEPSSTSGCEASDFDAAPEDPAIALVQRGTCDFAVKVENAVAAGYDAVIVMNEGNPGRTDIATGTLGAPQDVPVVGISYDDGVALAEGAVTVTVTTEVESDPDRETFNLIAELPARHQHAKGPGKGKGPKKPPQVREDEAIVVGAHLDSVTEGPGINDNGSGSAGILEIALQLSRTGVADRLERPVRFAWWGAEELGLLGSEHYVASLSPDELGSIYANLNFDMIGSENYVRFLYDGDGSAGGPAGPPGSGEIRDIFAGFFERQGLAWEPTEFDGRSDYGPFIAAGIPAGGVFSGADGMKTEQEAQIYGGTAGEIYDSCYHQLCDDMTAINTNALHELGDAAAWGVAQLGLGQPLYPDMSRAPYSQQLTTPDFDYKGGLAVR</sequence>
<dbReference type="GO" id="GO:0006508">
    <property type="term" value="P:proteolysis"/>
    <property type="evidence" value="ECO:0007669"/>
    <property type="project" value="InterPro"/>
</dbReference>
<dbReference type="InterPro" id="IPR003137">
    <property type="entry name" value="PA_domain"/>
</dbReference>
<dbReference type="OrthoDB" id="345880at2"/>
<dbReference type="Gene3D" id="3.40.630.10">
    <property type="entry name" value="Zn peptidases"/>
    <property type="match status" value="1"/>
</dbReference>
<dbReference type="SUPFAM" id="SSF53187">
    <property type="entry name" value="Zn-dependent exopeptidases"/>
    <property type="match status" value="1"/>
</dbReference>
<dbReference type="AlphaFoldDB" id="A0A554SFQ5"/>
<dbReference type="RefSeq" id="WP_143912260.1">
    <property type="nucleotide sequence ID" value="NZ_VLNT01000003.1"/>
</dbReference>
<feature type="chain" id="PRO_5021959567" evidence="2">
    <location>
        <begin position="26"/>
        <end position="527"/>
    </location>
</feature>
<evidence type="ECO:0000256" key="1">
    <source>
        <dbReference type="SAM" id="MobiDB-lite"/>
    </source>
</evidence>
<dbReference type="Proteomes" id="UP000316988">
    <property type="component" value="Unassembled WGS sequence"/>
</dbReference>
<dbReference type="PANTHER" id="PTHR12147">
    <property type="entry name" value="METALLOPEPTIDASE M28 FAMILY MEMBER"/>
    <property type="match status" value="1"/>
</dbReference>
<dbReference type="InterPro" id="IPR045175">
    <property type="entry name" value="M28_fam"/>
</dbReference>
<dbReference type="Gene3D" id="3.50.30.30">
    <property type="match status" value="1"/>
</dbReference>
<gene>
    <name evidence="5" type="ORF">FNM00_05550</name>
</gene>
<evidence type="ECO:0000259" key="3">
    <source>
        <dbReference type="Pfam" id="PF02225"/>
    </source>
</evidence>
<dbReference type="InterPro" id="IPR046450">
    <property type="entry name" value="PA_dom_sf"/>
</dbReference>
<accession>A0A554SFQ5</accession>